<comment type="caution">
    <text evidence="2">The sequence shown here is derived from an EMBL/GenBank/DDBJ whole genome shotgun (WGS) entry which is preliminary data.</text>
</comment>
<evidence type="ECO:0000313" key="3">
    <source>
        <dbReference type="Proteomes" id="UP001199816"/>
    </source>
</evidence>
<sequence length="214" mass="23955">MKKISTKILLLLFACTAMAGLNSQAQTLNEVLTNKETPIYYFGIDFTKAKLIGDAAAKADDIVARQFDGINDLMVNEAKKYDIAGAFRKDEMNSDLSFVSKRNQKRDPETLLSSSSEDYNLLKESDITTLIKGFNTGDKKGTGLLFVVDGMSKPKKELSVWVTLFDIRSKKILLTERVEGSVGMGFSFRNYWATGFKKVIDNIKNSKYAAWKSK</sequence>
<keyword evidence="3" id="KW-1185">Reference proteome</keyword>
<name>A0ABS8PVB6_9BACT</name>
<dbReference type="EMBL" id="JAJNEC010000006">
    <property type="protein sequence ID" value="MCD2425000.1"/>
    <property type="molecule type" value="Genomic_DNA"/>
</dbReference>
<evidence type="ECO:0000313" key="2">
    <source>
        <dbReference type="EMBL" id="MCD2425000.1"/>
    </source>
</evidence>
<feature type="chain" id="PRO_5045090510" evidence="1">
    <location>
        <begin position="20"/>
        <end position="214"/>
    </location>
</feature>
<organism evidence="2 3">
    <name type="scientific">Niabella pedocola</name>
    <dbReference type="NCBI Taxonomy" id="1752077"/>
    <lineage>
        <taxon>Bacteria</taxon>
        <taxon>Pseudomonadati</taxon>
        <taxon>Bacteroidota</taxon>
        <taxon>Chitinophagia</taxon>
        <taxon>Chitinophagales</taxon>
        <taxon>Chitinophagaceae</taxon>
        <taxon>Niabella</taxon>
    </lineage>
</organism>
<dbReference type="RefSeq" id="WP_231007389.1">
    <property type="nucleotide sequence ID" value="NZ_JAJNEC010000006.1"/>
</dbReference>
<feature type="signal peptide" evidence="1">
    <location>
        <begin position="1"/>
        <end position="19"/>
    </location>
</feature>
<keyword evidence="1" id="KW-0732">Signal</keyword>
<dbReference type="Proteomes" id="UP001199816">
    <property type="component" value="Unassembled WGS sequence"/>
</dbReference>
<protein>
    <submittedName>
        <fullName evidence="2">Uncharacterized protein</fullName>
    </submittedName>
</protein>
<accession>A0ABS8PVB6</accession>
<proteinExistence type="predicted"/>
<evidence type="ECO:0000256" key="1">
    <source>
        <dbReference type="SAM" id="SignalP"/>
    </source>
</evidence>
<reference evidence="2 3" key="1">
    <citation type="submission" date="2021-11" db="EMBL/GenBank/DDBJ databases">
        <title>Genomic of Niabella pedocola.</title>
        <authorList>
            <person name="Wu T."/>
        </authorList>
    </citation>
    <scope>NUCLEOTIDE SEQUENCE [LARGE SCALE GENOMIC DNA]</scope>
    <source>
        <strain evidence="2 3">JCM 31011</strain>
    </source>
</reference>
<gene>
    <name evidence="2" type="ORF">LQ567_19605</name>
</gene>